<evidence type="ECO:0000313" key="3">
    <source>
        <dbReference type="Proteomes" id="UP000510934"/>
    </source>
</evidence>
<dbReference type="Proteomes" id="UP000510934">
    <property type="component" value="Chromosome"/>
</dbReference>
<gene>
    <name evidence="2" type="ORF">H0H12_01890</name>
</gene>
<dbReference type="EMBL" id="CP059052">
    <property type="protein sequence ID" value="QLJ14727.1"/>
    <property type="molecule type" value="Genomic_DNA"/>
</dbReference>
<name>A0A7D5VZL2_PSEPU</name>
<evidence type="ECO:0000256" key="1">
    <source>
        <dbReference type="SAM" id="Coils"/>
    </source>
</evidence>
<accession>A0A7D5VZL2</accession>
<sequence length="316" mass="35112">MANRQLRFYEHDRLASIGVPGSSIRVMNAAGTPLCQLGGSPFTETNLIAVDRAKSVLVSTQSSAINSVTYCAYGNNGTGPLPVILGFNGEYVEAFGVYLLGRGERGYSPRLRRFISADRASIFLAGNLNAYAYTAGDPINYNDPSGNARGLIASYKDWKAEKSLVKASKNLKHHIDSTENLKFNVRNEERKYAQIQQDIQTTDTKLQEINKEMLALMDDMSKMDGTVIYENSKHGVKANYLYAGYADKASGLSKLTAKHDQLTTKRLELEQTKSKVEAAKWRVEQNKIAIQAARSRLNYLTNKYPHVVSKAIRKIT</sequence>
<dbReference type="Gene3D" id="2.180.10.10">
    <property type="entry name" value="RHS repeat-associated core"/>
    <property type="match status" value="1"/>
</dbReference>
<dbReference type="AlphaFoldDB" id="A0A7D5VZL2"/>
<feature type="coiled-coil region" evidence="1">
    <location>
        <begin position="178"/>
        <end position="212"/>
    </location>
</feature>
<evidence type="ECO:0000313" key="2">
    <source>
        <dbReference type="EMBL" id="QLJ14727.1"/>
    </source>
</evidence>
<organism evidence="2 3">
    <name type="scientific">Pseudomonas putida</name>
    <name type="common">Arthrobacter siderocapsulatus</name>
    <dbReference type="NCBI Taxonomy" id="303"/>
    <lineage>
        <taxon>Bacteria</taxon>
        <taxon>Pseudomonadati</taxon>
        <taxon>Pseudomonadota</taxon>
        <taxon>Gammaproteobacteria</taxon>
        <taxon>Pseudomonadales</taxon>
        <taxon>Pseudomonadaceae</taxon>
        <taxon>Pseudomonas</taxon>
    </lineage>
</organism>
<keyword evidence="1" id="KW-0175">Coiled coil</keyword>
<dbReference type="NCBIfam" id="TIGR03696">
    <property type="entry name" value="Rhs_assc_core"/>
    <property type="match status" value="1"/>
</dbReference>
<reference evidence="2 3" key="1">
    <citation type="journal article" date="2009" name="Mikrobiologiia">
        <title>[Phenanthren biodegradation and interaction of Pseudomonas putida BS3701 and Burkholderia sp.BS3702 in plant rhizosphere].</title>
        <authorList>
            <person name="Ovchinnikova A.A."/>
            <person name="Vetrova A.A."/>
            <person name="Filonov A.E."/>
            <person name="Boronin A.M."/>
        </authorList>
    </citation>
    <scope>NUCLEOTIDE SEQUENCE [LARGE SCALE GENOMIC DNA]</scope>
    <source>
        <strain evidence="2 3">BS3701</strain>
    </source>
</reference>
<dbReference type="RefSeq" id="WP_180689147.1">
    <property type="nucleotide sequence ID" value="NZ_CP059052.1"/>
</dbReference>
<protein>
    <submittedName>
        <fullName evidence="2">RHS repeat-associated core domain-containing protein</fullName>
    </submittedName>
</protein>
<feature type="coiled-coil region" evidence="1">
    <location>
        <begin position="252"/>
        <end position="279"/>
    </location>
</feature>
<dbReference type="InterPro" id="IPR022385">
    <property type="entry name" value="Rhs_assc_core"/>
</dbReference>
<proteinExistence type="predicted"/>